<dbReference type="Pfam" id="PF06977">
    <property type="entry name" value="SdiA-regulated"/>
    <property type="match status" value="1"/>
</dbReference>
<keyword evidence="5" id="KW-1185">Reference proteome</keyword>
<dbReference type="AlphaFoldDB" id="A0A1H7WWD7"/>
<dbReference type="PROSITE" id="PS51257">
    <property type="entry name" value="PROKAR_LIPOPROTEIN"/>
    <property type="match status" value="1"/>
</dbReference>
<dbReference type="OrthoDB" id="5599486at2"/>
<dbReference type="SUPFAM" id="SSF101898">
    <property type="entry name" value="NHL repeat"/>
    <property type="match status" value="1"/>
</dbReference>
<dbReference type="GO" id="GO:0005886">
    <property type="term" value="C:plasma membrane"/>
    <property type="evidence" value="ECO:0007669"/>
    <property type="project" value="UniProtKB-SubCell"/>
</dbReference>
<evidence type="ECO:0000256" key="3">
    <source>
        <dbReference type="ARBA" id="ARBA00023136"/>
    </source>
</evidence>
<dbReference type="EMBL" id="FOAB01000012">
    <property type="protein sequence ID" value="SEM25615.1"/>
    <property type="molecule type" value="Genomic_DNA"/>
</dbReference>
<gene>
    <name evidence="4" type="ORF">SAMN04487910_4548</name>
</gene>
<organism evidence="4 5">
    <name type="scientific">Aquimarina amphilecti</name>
    <dbReference type="NCBI Taxonomy" id="1038014"/>
    <lineage>
        <taxon>Bacteria</taxon>
        <taxon>Pseudomonadati</taxon>
        <taxon>Bacteroidota</taxon>
        <taxon>Flavobacteriia</taxon>
        <taxon>Flavobacteriales</taxon>
        <taxon>Flavobacteriaceae</taxon>
        <taxon>Aquimarina</taxon>
    </lineage>
</organism>
<name>A0A1H7WWD7_AQUAM</name>
<comment type="subcellular location">
    <subcellularLocation>
        <location evidence="1">Cell membrane</location>
    </subcellularLocation>
</comment>
<dbReference type="InterPro" id="IPR009722">
    <property type="entry name" value="YjiK/CarP"/>
</dbReference>
<evidence type="ECO:0000256" key="2">
    <source>
        <dbReference type="ARBA" id="ARBA00022475"/>
    </source>
</evidence>
<protein>
    <submittedName>
        <fullName evidence="4">SdiA-regulated</fullName>
    </submittedName>
</protein>
<accession>A0A1H7WWD7</accession>
<sequence length="287" mass="32853">MKLKIFTLLVCITLSVSCQKKSHQDFLKVNQLSNSLKEISGITGFPNEPHLYAINDSGNDNVLFRLDKKGKILNKIKIPNSKNVDWEDLAYDHQNNLYIGDFGNNNNDRKKLKIYKISGISSNTPETSVIEFTLEDQKKFPPSKKKRNFDIEAFIYKNGSFYLFTKNRSTKFNGKTKLYKLPNAVGEIQIAKLIDSYKICDDSNDCFVSGAAINPKGNKIALLTYNKIFILSDFDGDNLFNGEIKKIKLNHFSQKEGICFKNDSTLIIVDEKRKNSKGKIYEYRLNE</sequence>
<dbReference type="RefSeq" id="WP_091412652.1">
    <property type="nucleotide sequence ID" value="NZ_FOAB01000012.1"/>
</dbReference>
<reference evidence="4 5" key="1">
    <citation type="submission" date="2016-10" db="EMBL/GenBank/DDBJ databases">
        <authorList>
            <person name="de Groot N.N."/>
        </authorList>
    </citation>
    <scope>NUCLEOTIDE SEQUENCE [LARGE SCALE GENOMIC DNA]</scope>
    <source>
        <strain evidence="4 5">DSM 25232</strain>
    </source>
</reference>
<dbReference type="STRING" id="1038014.SAMN04487910_4548"/>
<evidence type="ECO:0000256" key="1">
    <source>
        <dbReference type="ARBA" id="ARBA00004236"/>
    </source>
</evidence>
<keyword evidence="2" id="KW-1003">Cell membrane</keyword>
<dbReference type="Proteomes" id="UP000198521">
    <property type="component" value="Unassembled WGS sequence"/>
</dbReference>
<proteinExistence type="predicted"/>
<keyword evidence="3" id="KW-0472">Membrane</keyword>
<evidence type="ECO:0000313" key="4">
    <source>
        <dbReference type="EMBL" id="SEM25615.1"/>
    </source>
</evidence>
<evidence type="ECO:0000313" key="5">
    <source>
        <dbReference type="Proteomes" id="UP000198521"/>
    </source>
</evidence>